<dbReference type="Pfam" id="PF00010">
    <property type="entry name" value="HLH"/>
    <property type="match status" value="1"/>
</dbReference>
<sequence>MMNGYAHHVDSLDENCWTDLIDYSSLLDDAVPAAGLYWNPQPPAQKWLERGLSSCTAFMFLNSELLIGVPRAHKAVNYHSVVKIPDYSHGEIILCGTTSHVSDSAEERESRKKRGRSDQCGGTGNKACRERMRREKLNDRFTELSDTLEPGRPAKTDKLAILGDAIRVLNQLKTESEEYKEMNEKLLEEIKTLKAEKNELREEKLVLKTDKERMEQQLKSMTVPPTGFMPAHPPVYPAAPNKMPMFPGYSLVPMWQYLPPAARDTSQDHELRPPAA</sequence>
<proteinExistence type="evidence at transcript level"/>
<dbReference type="InterPro" id="IPR011598">
    <property type="entry name" value="bHLH_dom"/>
</dbReference>
<keyword evidence="2" id="KW-0805">Transcription regulation</keyword>
<dbReference type="PANTHER" id="PTHR46133:SF9">
    <property type="entry name" value="TRANSCRIPTION FACTOR BHLH104"/>
    <property type="match status" value="1"/>
</dbReference>
<name>A0A0H3Y8X4_SALMI</name>
<dbReference type="InterPro" id="IPR036638">
    <property type="entry name" value="HLH_DNA-bd_sf"/>
</dbReference>
<comment type="subcellular location">
    <subcellularLocation>
        <location evidence="1">Nucleus</location>
    </subcellularLocation>
</comment>
<evidence type="ECO:0000256" key="5">
    <source>
        <dbReference type="SAM" id="Coils"/>
    </source>
</evidence>
<dbReference type="GO" id="GO:0005634">
    <property type="term" value="C:nucleus"/>
    <property type="evidence" value="ECO:0007669"/>
    <property type="project" value="UniProtKB-SubCell"/>
</dbReference>
<feature type="coiled-coil region" evidence="5">
    <location>
        <begin position="165"/>
        <end position="217"/>
    </location>
</feature>
<dbReference type="AlphaFoldDB" id="A0A0H3Y8X4"/>
<evidence type="ECO:0000256" key="2">
    <source>
        <dbReference type="ARBA" id="ARBA00023015"/>
    </source>
</evidence>
<evidence type="ECO:0000256" key="4">
    <source>
        <dbReference type="ARBA" id="ARBA00023242"/>
    </source>
</evidence>
<protein>
    <submittedName>
        <fullName evidence="8">Basic helix-loop-helix transcription factor</fullName>
    </submittedName>
</protein>
<dbReference type="SUPFAM" id="SSF47459">
    <property type="entry name" value="HLH, helix-loop-helix DNA-binding domain"/>
    <property type="match status" value="1"/>
</dbReference>
<evidence type="ECO:0000259" key="7">
    <source>
        <dbReference type="PROSITE" id="PS50888"/>
    </source>
</evidence>
<accession>A0A0H3Y8X4</accession>
<dbReference type="PROSITE" id="PS50888">
    <property type="entry name" value="BHLH"/>
    <property type="match status" value="1"/>
</dbReference>
<reference evidence="8" key="1">
    <citation type="submission" date="2014-12" db="EMBL/GenBank/DDBJ databases">
        <title>Genome-wide characterization and analysis of bHLH transcription factors related to tanshinones biosynthesis in Salvia miltiorrhiza.</title>
        <authorList>
            <person name="Zhang X."/>
            <person name="Song J."/>
        </authorList>
    </citation>
    <scope>NUCLEOTIDE SEQUENCE</scope>
</reference>
<dbReference type="CDD" id="cd11446">
    <property type="entry name" value="bHLH_AtILR3_like"/>
    <property type="match status" value="1"/>
</dbReference>
<dbReference type="GO" id="GO:0003700">
    <property type="term" value="F:DNA-binding transcription factor activity"/>
    <property type="evidence" value="ECO:0007669"/>
    <property type="project" value="InterPro"/>
</dbReference>
<organism evidence="8">
    <name type="scientific">Salvia miltiorrhiza</name>
    <name type="common">Chinese sage</name>
    <dbReference type="NCBI Taxonomy" id="226208"/>
    <lineage>
        <taxon>Eukaryota</taxon>
        <taxon>Viridiplantae</taxon>
        <taxon>Streptophyta</taxon>
        <taxon>Embryophyta</taxon>
        <taxon>Tracheophyta</taxon>
        <taxon>Spermatophyta</taxon>
        <taxon>Magnoliopsida</taxon>
        <taxon>eudicotyledons</taxon>
        <taxon>Gunneridae</taxon>
        <taxon>Pentapetalae</taxon>
        <taxon>asterids</taxon>
        <taxon>lamiids</taxon>
        <taxon>Lamiales</taxon>
        <taxon>Lamiaceae</taxon>
        <taxon>Nepetoideae</taxon>
        <taxon>Mentheae</taxon>
        <taxon>Salviinae</taxon>
        <taxon>Salvia</taxon>
        <taxon>Salvia incertae sedis</taxon>
    </lineage>
</organism>
<feature type="region of interest" description="Disordered" evidence="6">
    <location>
        <begin position="103"/>
        <end position="128"/>
    </location>
</feature>
<feature type="domain" description="BHLH" evidence="7">
    <location>
        <begin position="121"/>
        <end position="172"/>
    </location>
</feature>
<dbReference type="GO" id="GO:0006879">
    <property type="term" value="P:intracellular iron ion homeostasis"/>
    <property type="evidence" value="ECO:0007669"/>
    <property type="project" value="InterPro"/>
</dbReference>
<dbReference type="SMART" id="SM00353">
    <property type="entry name" value="HLH"/>
    <property type="match status" value="1"/>
</dbReference>
<dbReference type="InterPro" id="IPR044818">
    <property type="entry name" value="ILR3-like"/>
</dbReference>
<evidence type="ECO:0000256" key="1">
    <source>
        <dbReference type="ARBA" id="ARBA00004123"/>
    </source>
</evidence>
<evidence type="ECO:0000256" key="6">
    <source>
        <dbReference type="SAM" id="MobiDB-lite"/>
    </source>
</evidence>
<dbReference type="Gene3D" id="4.10.280.10">
    <property type="entry name" value="Helix-loop-helix DNA-binding domain"/>
    <property type="match status" value="1"/>
</dbReference>
<dbReference type="GO" id="GO:0046983">
    <property type="term" value="F:protein dimerization activity"/>
    <property type="evidence" value="ECO:0007669"/>
    <property type="project" value="InterPro"/>
</dbReference>
<dbReference type="EMBL" id="KP257513">
    <property type="protein sequence ID" value="AKN09615.1"/>
    <property type="molecule type" value="mRNA"/>
</dbReference>
<evidence type="ECO:0000313" key="8">
    <source>
        <dbReference type="EMBL" id="AKN09615.1"/>
    </source>
</evidence>
<dbReference type="PANTHER" id="PTHR46133">
    <property type="entry name" value="BHLH TRANSCRIPTION FACTOR"/>
    <property type="match status" value="1"/>
</dbReference>
<evidence type="ECO:0000256" key="3">
    <source>
        <dbReference type="ARBA" id="ARBA00023163"/>
    </source>
</evidence>
<keyword evidence="5" id="KW-0175">Coiled coil</keyword>
<keyword evidence="3" id="KW-0804">Transcription</keyword>
<keyword evidence="4" id="KW-0539">Nucleus</keyword>